<accession>S8EZE8</accession>
<proteinExistence type="inferred from homology"/>
<dbReference type="GO" id="GO:0008380">
    <property type="term" value="P:RNA splicing"/>
    <property type="evidence" value="ECO:0007669"/>
    <property type="project" value="UniProtKB-KW"/>
</dbReference>
<evidence type="ECO:0000256" key="7">
    <source>
        <dbReference type="ARBA" id="ARBA00023242"/>
    </source>
</evidence>
<dbReference type="eggNOG" id="ENOG502S8HT">
    <property type="taxonomic scope" value="Eukaryota"/>
</dbReference>
<evidence type="ECO:0000256" key="5">
    <source>
        <dbReference type="ARBA" id="ARBA00023163"/>
    </source>
</evidence>
<dbReference type="AlphaFoldDB" id="S8EZE8"/>
<keyword evidence="3" id="KW-0507">mRNA processing</keyword>
<name>S8EZE8_FOMSC</name>
<protein>
    <recommendedName>
        <fullName evidence="9">Pinin/SDK/MemA protein domain-containing protein</fullName>
    </recommendedName>
</protein>
<dbReference type="Pfam" id="PF04696">
    <property type="entry name" value="Pinin_SDK_memA"/>
    <property type="match status" value="1"/>
</dbReference>
<feature type="compositionally biased region" description="Basic and acidic residues" evidence="8">
    <location>
        <begin position="281"/>
        <end position="291"/>
    </location>
</feature>
<dbReference type="Proteomes" id="UP000015241">
    <property type="component" value="Unassembled WGS sequence"/>
</dbReference>
<feature type="compositionally biased region" description="Basic and acidic residues" evidence="8">
    <location>
        <begin position="326"/>
        <end position="337"/>
    </location>
</feature>
<dbReference type="PANTHER" id="PTHR12707">
    <property type="entry name" value="PINN"/>
    <property type="match status" value="1"/>
</dbReference>
<organism evidence="10 11">
    <name type="scientific">Fomitopsis schrenkii</name>
    <name type="common">Brown rot fungus</name>
    <dbReference type="NCBI Taxonomy" id="2126942"/>
    <lineage>
        <taxon>Eukaryota</taxon>
        <taxon>Fungi</taxon>
        <taxon>Dikarya</taxon>
        <taxon>Basidiomycota</taxon>
        <taxon>Agaricomycotina</taxon>
        <taxon>Agaricomycetes</taxon>
        <taxon>Polyporales</taxon>
        <taxon>Fomitopsis</taxon>
    </lineage>
</organism>
<evidence type="ECO:0000256" key="3">
    <source>
        <dbReference type="ARBA" id="ARBA00022664"/>
    </source>
</evidence>
<keyword evidence="7" id="KW-0539">Nucleus</keyword>
<feature type="domain" description="Pinin/SDK/MemA protein" evidence="9">
    <location>
        <begin position="40"/>
        <end position="137"/>
    </location>
</feature>
<keyword evidence="11" id="KW-1185">Reference proteome</keyword>
<keyword evidence="5" id="KW-0804">Transcription</keyword>
<feature type="region of interest" description="Disordered" evidence="8">
    <location>
        <begin position="137"/>
        <end position="204"/>
    </location>
</feature>
<dbReference type="InterPro" id="IPR006786">
    <property type="entry name" value="Pinin_SDK_MemA"/>
</dbReference>
<dbReference type="PANTHER" id="PTHR12707:SF0">
    <property type="entry name" value="PININ"/>
    <property type="match status" value="1"/>
</dbReference>
<evidence type="ECO:0000256" key="1">
    <source>
        <dbReference type="ARBA" id="ARBA00004123"/>
    </source>
</evidence>
<feature type="compositionally biased region" description="Low complexity" evidence="8">
    <location>
        <begin position="179"/>
        <end position="192"/>
    </location>
</feature>
<evidence type="ECO:0000256" key="6">
    <source>
        <dbReference type="ARBA" id="ARBA00023187"/>
    </source>
</evidence>
<keyword evidence="4" id="KW-0805">Transcription regulation</keyword>
<dbReference type="EMBL" id="KE504219">
    <property type="protein sequence ID" value="EPS94940.1"/>
    <property type="molecule type" value="Genomic_DNA"/>
</dbReference>
<keyword evidence="6" id="KW-0508">mRNA splicing</keyword>
<dbReference type="HOGENOM" id="CLU_068517_0_0_1"/>
<dbReference type="OrthoDB" id="330772at2759"/>
<feature type="compositionally biased region" description="Basic and acidic residues" evidence="8">
    <location>
        <begin position="58"/>
        <end position="111"/>
    </location>
</feature>
<dbReference type="InParanoid" id="S8EZE8"/>
<comment type="similarity">
    <text evidence="2">Belongs to the pinin family.</text>
</comment>
<dbReference type="GO" id="GO:0006397">
    <property type="term" value="P:mRNA processing"/>
    <property type="evidence" value="ECO:0007669"/>
    <property type="project" value="UniProtKB-KW"/>
</dbReference>
<evidence type="ECO:0000256" key="2">
    <source>
        <dbReference type="ARBA" id="ARBA00010386"/>
    </source>
</evidence>
<feature type="compositionally biased region" description="Basic and acidic residues" evidence="8">
    <location>
        <begin position="1"/>
        <end position="13"/>
    </location>
</feature>
<feature type="region of interest" description="Disordered" evidence="8">
    <location>
        <begin position="256"/>
        <end position="352"/>
    </location>
</feature>
<comment type="subcellular location">
    <subcellularLocation>
        <location evidence="1">Nucleus</location>
    </subcellularLocation>
</comment>
<evidence type="ECO:0000259" key="9">
    <source>
        <dbReference type="Pfam" id="PF04696"/>
    </source>
</evidence>
<dbReference type="GO" id="GO:0071013">
    <property type="term" value="C:catalytic step 2 spliceosome"/>
    <property type="evidence" value="ECO:0007669"/>
    <property type="project" value="TreeGrafter"/>
</dbReference>
<reference evidence="10 11" key="1">
    <citation type="journal article" date="2012" name="Science">
        <title>The Paleozoic origin of enzymatic lignin decomposition reconstructed from 31 fungal genomes.</title>
        <authorList>
            <person name="Floudas D."/>
            <person name="Binder M."/>
            <person name="Riley R."/>
            <person name="Barry K."/>
            <person name="Blanchette R.A."/>
            <person name="Henrissat B."/>
            <person name="Martinez A.T."/>
            <person name="Otillar R."/>
            <person name="Spatafora J.W."/>
            <person name="Yadav J.S."/>
            <person name="Aerts A."/>
            <person name="Benoit I."/>
            <person name="Boyd A."/>
            <person name="Carlson A."/>
            <person name="Copeland A."/>
            <person name="Coutinho P.M."/>
            <person name="de Vries R.P."/>
            <person name="Ferreira P."/>
            <person name="Findley K."/>
            <person name="Foster B."/>
            <person name="Gaskell J."/>
            <person name="Glotzer D."/>
            <person name="Gorecki P."/>
            <person name="Heitman J."/>
            <person name="Hesse C."/>
            <person name="Hori C."/>
            <person name="Igarashi K."/>
            <person name="Jurgens J.A."/>
            <person name="Kallen N."/>
            <person name="Kersten P."/>
            <person name="Kohler A."/>
            <person name="Kuees U."/>
            <person name="Kumar T.K.A."/>
            <person name="Kuo A."/>
            <person name="LaButti K."/>
            <person name="Larrondo L.F."/>
            <person name="Lindquist E."/>
            <person name="Ling A."/>
            <person name="Lombard V."/>
            <person name="Lucas S."/>
            <person name="Lundell T."/>
            <person name="Martin R."/>
            <person name="McLaughlin D.J."/>
            <person name="Morgenstern I."/>
            <person name="Morin E."/>
            <person name="Murat C."/>
            <person name="Nagy L.G."/>
            <person name="Nolan M."/>
            <person name="Ohm R.A."/>
            <person name="Patyshakuliyeva A."/>
            <person name="Rokas A."/>
            <person name="Ruiz-Duenas F.J."/>
            <person name="Sabat G."/>
            <person name="Salamov A."/>
            <person name="Samejima M."/>
            <person name="Schmutz J."/>
            <person name="Slot J.C."/>
            <person name="St John F."/>
            <person name="Stenlid J."/>
            <person name="Sun H."/>
            <person name="Sun S."/>
            <person name="Syed K."/>
            <person name="Tsang A."/>
            <person name="Wiebenga A."/>
            <person name="Young D."/>
            <person name="Pisabarro A."/>
            <person name="Eastwood D.C."/>
            <person name="Martin F."/>
            <person name="Cullen D."/>
            <person name="Grigoriev I.V."/>
            <person name="Hibbett D.S."/>
        </authorList>
    </citation>
    <scope>NUCLEOTIDE SEQUENCE</scope>
    <source>
        <strain evidence="11">FP-58527</strain>
    </source>
</reference>
<sequence length="352" mass="38422">MADTHSHLQDPRDASTPAPEEPAKAGRKRPRIDMATDAGQRKRGKSMFALALGTLTRAKNEDRARNQSDAAKKRQEIEQRLQEKLRKETDSVRRAEEAKKDKTVANRKEEELQLKDSIYKLRRTRLPTLANFLITSDTIPDIPPADLDRLSATPAPPAPATPTNDDGTEPAQDAESKNLAAATTRASRAPALAGPPRSHPPPLYYLPAILTSAQDAFLKRRNEEVKAAAETEWSAFIAERTAGIAEISRLRQRVVEEGARTKGSSKTQDDVELPDAPAESNPEKPSEELKADTSAPKVEAAPVQKESANTEKKDGAEDATMEVDDETVKGGETKVADKPAPPQADEDDAVEY</sequence>
<gene>
    <name evidence="10" type="ORF">FOMPIDRAFT_1152643</name>
</gene>
<feature type="region of interest" description="Disordered" evidence="8">
    <location>
        <begin position="1"/>
        <end position="111"/>
    </location>
</feature>
<evidence type="ECO:0000256" key="8">
    <source>
        <dbReference type="SAM" id="MobiDB-lite"/>
    </source>
</evidence>
<dbReference type="STRING" id="743788.S8EZE8"/>
<evidence type="ECO:0000256" key="4">
    <source>
        <dbReference type="ARBA" id="ARBA00023015"/>
    </source>
</evidence>
<evidence type="ECO:0000313" key="11">
    <source>
        <dbReference type="Proteomes" id="UP000015241"/>
    </source>
</evidence>
<evidence type="ECO:0000313" key="10">
    <source>
        <dbReference type="EMBL" id="EPS94940.1"/>
    </source>
</evidence>
<dbReference type="InterPro" id="IPR039853">
    <property type="entry name" value="Pinin"/>
</dbReference>